<sequence length="110" mass="11862">MSGICSTACGLSKPRVARVSYLWTVVGGIRTVAPFQRHGAWLSKYLGSAQVNGCTDVVWPLPLPLMCEIFTAITGETTDALTSPRVTSVLPVPTMGNNANRGRNSWKDRP</sequence>
<gene>
    <name evidence="1" type="ORF">AVEN_108419_1</name>
</gene>
<accession>A0A4Y2NV80</accession>
<proteinExistence type="predicted"/>
<keyword evidence="2" id="KW-1185">Reference proteome</keyword>
<evidence type="ECO:0000313" key="2">
    <source>
        <dbReference type="Proteomes" id="UP000499080"/>
    </source>
</evidence>
<comment type="caution">
    <text evidence="1">The sequence shown here is derived from an EMBL/GenBank/DDBJ whole genome shotgun (WGS) entry which is preliminary data.</text>
</comment>
<dbReference type="Proteomes" id="UP000499080">
    <property type="component" value="Unassembled WGS sequence"/>
</dbReference>
<evidence type="ECO:0000313" key="1">
    <source>
        <dbReference type="EMBL" id="GBN42642.1"/>
    </source>
</evidence>
<dbReference type="AlphaFoldDB" id="A0A4Y2NV80"/>
<reference evidence="1 2" key="1">
    <citation type="journal article" date="2019" name="Sci. Rep.">
        <title>Orb-weaving spider Araneus ventricosus genome elucidates the spidroin gene catalogue.</title>
        <authorList>
            <person name="Kono N."/>
            <person name="Nakamura H."/>
            <person name="Ohtoshi R."/>
            <person name="Moran D.A.P."/>
            <person name="Shinohara A."/>
            <person name="Yoshida Y."/>
            <person name="Fujiwara M."/>
            <person name="Mori M."/>
            <person name="Tomita M."/>
            <person name="Arakawa K."/>
        </authorList>
    </citation>
    <scope>NUCLEOTIDE SEQUENCE [LARGE SCALE GENOMIC DNA]</scope>
</reference>
<organism evidence="1 2">
    <name type="scientific">Araneus ventricosus</name>
    <name type="common">Orbweaver spider</name>
    <name type="synonym">Epeira ventricosa</name>
    <dbReference type="NCBI Taxonomy" id="182803"/>
    <lineage>
        <taxon>Eukaryota</taxon>
        <taxon>Metazoa</taxon>
        <taxon>Ecdysozoa</taxon>
        <taxon>Arthropoda</taxon>
        <taxon>Chelicerata</taxon>
        <taxon>Arachnida</taxon>
        <taxon>Araneae</taxon>
        <taxon>Araneomorphae</taxon>
        <taxon>Entelegynae</taxon>
        <taxon>Araneoidea</taxon>
        <taxon>Araneidae</taxon>
        <taxon>Araneus</taxon>
    </lineage>
</organism>
<protein>
    <submittedName>
        <fullName evidence="1">Uncharacterized protein</fullName>
    </submittedName>
</protein>
<name>A0A4Y2NV80_ARAVE</name>
<dbReference type="EMBL" id="BGPR01009841">
    <property type="protein sequence ID" value="GBN42642.1"/>
    <property type="molecule type" value="Genomic_DNA"/>
</dbReference>